<name>A0AAE1XXQ5_9LAMI</name>
<dbReference type="PANTHER" id="PTHR33912:SF5">
    <property type="entry name" value="F22G5.17"/>
    <property type="match status" value="1"/>
</dbReference>
<evidence type="ECO:0000313" key="3">
    <source>
        <dbReference type="Proteomes" id="UP001293254"/>
    </source>
</evidence>
<dbReference type="InterPro" id="IPR040381">
    <property type="entry name" value="At4g14450-like"/>
</dbReference>
<organism evidence="2 3">
    <name type="scientific">Sesamum alatum</name>
    <dbReference type="NCBI Taxonomy" id="300844"/>
    <lineage>
        <taxon>Eukaryota</taxon>
        <taxon>Viridiplantae</taxon>
        <taxon>Streptophyta</taxon>
        <taxon>Embryophyta</taxon>
        <taxon>Tracheophyta</taxon>
        <taxon>Spermatophyta</taxon>
        <taxon>Magnoliopsida</taxon>
        <taxon>eudicotyledons</taxon>
        <taxon>Gunneridae</taxon>
        <taxon>Pentapetalae</taxon>
        <taxon>asterids</taxon>
        <taxon>lamiids</taxon>
        <taxon>Lamiales</taxon>
        <taxon>Pedaliaceae</taxon>
        <taxon>Sesamum</taxon>
    </lineage>
</organism>
<accession>A0AAE1XXQ5</accession>
<reference evidence="2" key="2">
    <citation type="journal article" date="2024" name="Plant">
        <title>Genomic evolution and insights into agronomic trait innovations of Sesamum species.</title>
        <authorList>
            <person name="Miao H."/>
            <person name="Wang L."/>
            <person name="Qu L."/>
            <person name="Liu H."/>
            <person name="Sun Y."/>
            <person name="Le M."/>
            <person name="Wang Q."/>
            <person name="Wei S."/>
            <person name="Zheng Y."/>
            <person name="Lin W."/>
            <person name="Duan Y."/>
            <person name="Cao H."/>
            <person name="Xiong S."/>
            <person name="Wang X."/>
            <person name="Wei L."/>
            <person name="Li C."/>
            <person name="Ma Q."/>
            <person name="Ju M."/>
            <person name="Zhao R."/>
            <person name="Li G."/>
            <person name="Mu C."/>
            <person name="Tian Q."/>
            <person name="Mei H."/>
            <person name="Zhang T."/>
            <person name="Gao T."/>
            <person name="Zhang H."/>
        </authorList>
    </citation>
    <scope>NUCLEOTIDE SEQUENCE</scope>
    <source>
        <strain evidence="2">3651</strain>
    </source>
</reference>
<sequence>MERSKKDHKNKKRNKTSTRLQKHAPPALHLDATAAEVKWDDVDSASAIPFLSPLLLSPIAPFTAQGKELEPDGGTTGGSNEAAEGGWKHPAVGVMTEPSKLSAVFQAQCMVVNNVV</sequence>
<protein>
    <submittedName>
        <fullName evidence="2">Uncharacterized protein</fullName>
    </submittedName>
</protein>
<keyword evidence="3" id="KW-1185">Reference proteome</keyword>
<proteinExistence type="predicted"/>
<feature type="compositionally biased region" description="Basic residues" evidence="1">
    <location>
        <begin position="1"/>
        <end position="22"/>
    </location>
</feature>
<feature type="region of interest" description="Disordered" evidence="1">
    <location>
        <begin position="65"/>
        <end position="86"/>
    </location>
</feature>
<evidence type="ECO:0000313" key="2">
    <source>
        <dbReference type="EMBL" id="KAK4419872.1"/>
    </source>
</evidence>
<evidence type="ECO:0000256" key="1">
    <source>
        <dbReference type="SAM" id="MobiDB-lite"/>
    </source>
</evidence>
<dbReference type="PANTHER" id="PTHR33912">
    <property type="entry name" value="OS01G0939400 PROTEIN"/>
    <property type="match status" value="1"/>
</dbReference>
<reference evidence="2" key="1">
    <citation type="submission" date="2020-06" db="EMBL/GenBank/DDBJ databases">
        <authorList>
            <person name="Li T."/>
            <person name="Hu X."/>
            <person name="Zhang T."/>
            <person name="Song X."/>
            <person name="Zhang H."/>
            <person name="Dai N."/>
            <person name="Sheng W."/>
            <person name="Hou X."/>
            <person name="Wei L."/>
        </authorList>
    </citation>
    <scope>NUCLEOTIDE SEQUENCE</scope>
    <source>
        <strain evidence="2">3651</strain>
        <tissue evidence="2">Leaf</tissue>
    </source>
</reference>
<gene>
    <name evidence="2" type="ORF">Salat_2400100</name>
</gene>
<feature type="region of interest" description="Disordered" evidence="1">
    <location>
        <begin position="1"/>
        <end position="27"/>
    </location>
</feature>
<dbReference type="Proteomes" id="UP001293254">
    <property type="component" value="Unassembled WGS sequence"/>
</dbReference>
<dbReference type="AlphaFoldDB" id="A0AAE1XXQ5"/>
<dbReference type="EMBL" id="JACGWO010000009">
    <property type="protein sequence ID" value="KAK4419872.1"/>
    <property type="molecule type" value="Genomic_DNA"/>
</dbReference>
<comment type="caution">
    <text evidence="2">The sequence shown here is derived from an EMBL/GenBank/DDBJ whole genome shotgun (WGS) entry which is preliminary data.</text>
</comment>